<protein>
    <submittedName>
        <fullName evidence="1">Uncharacterized protein</fullName>
    </submittedName>
</protein>
<name>C0PN84_MAIZE</name>
<organism evidence="1">
    <name type="scientific">Zea mays</name>
    <name type="common">Maize</name>
    <dbReference type="NCBI Taxonomy" id="4577"/>
    <lineage>
        <taxon>Eukaryota</taxon>
        <taxon>Viridiplantae</taxon>
        <taxon>Streptophyta</taxon>
        <taxon>Embryophyta</taxon>
        <taxon>Tracheophyta</taxon>
        <taxon>Spermatophyta</taxon>
        <taxon>Magnoliopsida</taxon>
        <taxon>Liliopsida</taxon>
        <taxon>Poales</taxon>
        <taxon>Poaceae</taxon>
        <taxon>PACMAD clade</taxon>
        <taxon>Panicoideae</taxon>
        <taxon>Andropogonodae</taxon>
        <taxon>Andropogoneae</taxon>
        <taxon>Tripsacinae</taxon>
        <taxon>Zea</taxon>
    </lineage>
</organism>
<reference evidence="1" key="1">
    <citation type="journal article" date="2009" name="PLoS Genet.">
        <title>Sequencing, mapping, and analysis of 27,455 maize full-length cDNAs.</title>
        <authorList>
            <person name="Soderlund C."/>
            <person name="Descour A."/>
            <person name="Kudrna D."/>
            <person name="Bomhoff M."/>
            <person name="Boyd L."/>
            <person name="Currie J."/>
            <person name="Angelova A."/>
            <person name="Collura K."/>
            <person name="Wissotski M."/>
            <person name="Ashley E."/>
            <person name="Morrow D."/>
            <person name="Fernandes J."/>
            <person name="Walbot V."/>
            <person name="Yu Y."/>
        </authorList>
    </citation>
    <scope>NUCLEOTIDE SEQUENCE</scope>
    <source>
        <strain evidence="1">B73</strain>
    </source>
</reference>
<proteinExistence type="evidence at transcript level"/>
<accession>C0PN84</accession>
<dbReference type="EMBL" id="BT069753">
    <property type="protein sequence ID" value="ACN36650.1"/>
    <property type="molecule type" value="mRNA"/>
</dbReference>
<sequence>MIAGPSFNQGPRCSWRWLFPGLPVRWQLMPVLVRSPKLSSPACCVLCLNREQPLSFHVCTPCNALCAWLISLWQTSRPAWGCKLSLNFTASRVPEPSS</sequence>
<dbReference type="AlphaFoldDB" id="C0PN84"/>
<evidence type="ECO:0000313" key="1">
    <source>
        <dbReference type="EMBL" id="ACN36650.1"/>
    </source>
</evidence>